<sequence>MAIGIFTILAGLVTLGGAYLYFFGVSPETKRKMENQALKTMGENKMSYMAKDQINKIPSSDQEDIKQLKKGISNLAGGAMQNPIGEQAVRAATQVWDSAQNLSKNPNYWDTVQGYSKGALDRVSTMTGKSRQTAEKTVQKKKE</sequence>
<name>A0A6A5SSE8_9PLEO</name>
<evidence type="ECO:0000313" key="4">
    <source>
        <dbReference type="Proteomes" id="UP000800038"/>
    </source>
</evidence>
<keyword evidence="2" id="KW-0812">Transmembrane</keyword>
<organism evidence="3 4">
    <name type="scientific">Clathrospora elynae</name>
    <dbReference type="NCBI Taxonomy" id="706981"/>
    <lineage>
        <taxon>Eukaryota</taxon>
        <taxon>Fungi</taxon>
        <taxon>Dikarya</taxon>
        <taxon>Ascomycota</taxon>
        <taxon>Pezizomycotina</taxon>
        <taxon>Dothideomycetes</taxon>
        <taxon>Pleosporomycetidae</taxon>
        <taxon>Pleosporales</taxon>
        <taxon>Diademaceae</taxon>
        <taxon>Clathrospora</taxon>
    </lineage>
</organism>
<protein>
    <submittedName>
        <fullName evidence="3">Uncharacterized protein</fullName>
    </submittedName>
</protein>
<evidence type="ECO:0000256" key="1">
    <source>
        <dbReference type="SAM" id="MobiDB-lite"/>
    </source>
</evidence>
<evidence type="ECO:0000256" key="2">
    <source>
        <dbReference type="SAM" id="Phobius"/>
    </source>
</evidence>
<dbReference type="OrthoDB" id="3001700at2759"/>
<proteinExistence type="predicted"/>
<dbReference type="Proteomes" id="UP000800038">
    <property type="component" value="Unassembled WGS sequence"/>
</dbReference>
<keyword evidence="4" id="KW-1185">Reference proteome</keyword>
<keyword evidence="2" id="KW-1133">Transmembrane helix</keyword>
<feature type="compositionally biased region" description="Basic and acidic residues" evidence="1">
    <location>
        <begin position="132"/>
        <end position="143"/>
    </location>
</feature>
<dbReference type="EMBL" id="ML976033">
    <property type="protein sequence ID" value="KAF1942644.1"/>
    <property type="molecule type" value="Genomic_DNA"/>
</dbReference>
<evidence type="ECO:0000313" key="3">
    <source>
        <dbReference type="EMBL" id="KAF1942644.1"/>
    </source>
</evidence>
<feature type="region of interest" description="Disordered" evidence="1">
    <location>
        <begin position="122"/>
        <end position="143"/>
    </location>
</feature>
<gene>
    <name evidence="3" type="ORF">EJ02DRAFT_345110</name>
</gene>
<feature type="transmembrane region" description="Helical" evidence="2">
    <location>
        <begin position="6"/>
        <end position="23"/>
    </location>
</feature>
<keyword evidence="2" id="KW-0472">Membrane</keyword>
<reference evidence="3" key="1">
    <citation type="journal article" date="2020" name="Stud. Mycol.">
        <title>101 Dothideomycetes genomes: a test case for predicting lifestyles and emergence of pathogens.</title>
        <authorList>
            <person name="Haridas S."/>
            <person name="Albert R."/>
            <person name="Binder M."/>
            <person name="Bloem J."/>
            <person name="Labutti K."/>
            <person name="Salamov A."/>
            <person name="Andreopoulos B."/>
            <person name="Baker S."/>
            <person name="Barry K."/>
            <person name="Bills G."/>
            <person name="Bluhm B."/>
            <person name="Cannon C."/>
            <person name="Castanera R."/>
            <person name="Culley D."/>
            <person name="Daum C."/>
            <person name="Ezra D."/>
            <person name="Gonzalez J."/>
            <person name="Henrissat B."/>
            <person name="Kuo A."/>
            <person name="Liang C."/>
            <person name="Lipzen A."/>
            <person name="Lutzoni F."/>
            <person name="Magnuson J."/>
            <person name="Mondo S."/>
            <person name="Nolan M."/>
            <person name="Ohm R."/>
            <person name="Pangilinan J."/>
            <person name="Park H.-J."/>
            <person name="Ramirez L."/>
            <person name="Alfaro M."/>
            <person name="Sun H."/>
            <person name="Tritt A."/>
            <person name="Yoshinaga Y."/>
            <person name="Zwiers L.-H."/>
            <person name="Turgeon B."/>
            <person name="Goodwin S."/>
            <person name="Spatafora J."/>
            <person name="Crous P."/>
            <person name="Grigoriev I."/>
        </authorList>
    </citation>
    <scope>NUCLEOTIDE SEQUENCE</scope>
    <source>
        <strain evidence="3">CBS 161.51</strain>
    </source>
</reference>
<accession>A0A6A5SSE8</accession>
<dbReference type="AlphaFoldDB" id="A0A6A5SSE8"/>